<evidence type="ECO:0000256" key="3">
    <source>
        <dbReference type="SAM" id="Coils"/>
    </source>
</evidence>
<dbReference type="Proteomes" id="UP001172778">
    <property type="component" value="Unassembled WGS sequence"/>
</dbReference>
<feature type="domain" description="CusB-like beta-barrel" evidence="4">
    <location>
        <begin position="258"/>
        <end position="300"/>
    </location>
</feature>
<keyword evidence="2 3" id="KW-0175">Coiled coil</keyword>
<protein>
    <submittedName>
        <fullName evidence="5">Efflux RND transporter periplasmic adaptor subunit</fullName>
    </submittedName>
</protein>
<evidence type="ECO:0000256" key="2">
    <source>
        <dbReference type="ARBA" id="ARBA00023054"/>
    </source>
</evidence>
<dbReference type="EMBL" id="JARRAF010000059">
    <property type="protein sequence ID" value="MDK2126872.1"/>
    <property type="molecule type" value="Genomic_DNA"/>
</dbReference>
<dbReference type="Gene3D" id="2.40.50.100">
    <property type="match status" value="2"/>
</dbReference>
<dbReference type="Pfam" id="PF25954">
    <property type="entry name" value="Beta-barrel_RND_2"/>
    <property type="match status" value="1"/>
</dbReference>
<reference evidence="5" key="1">
    <citation type="submission" date="2023-03" db="EMBL/GenBank/DDBJ databases">
        <title>Chitinimonas shenzhenensis gen. nov., sp. nov., a novel member of family Burkholderiaceae isolated from activated sludge collected in Shen Zhen, China.</title>
        <authorList>
            <person name="Wang X."/>
        </authorList>
    </citation>
    <scope>NUCLEOTIDE SEQUENCE</scope>
    <source>
        <strain evidence="5">DQS-5</strain>
    </source>
</reference>
<evidence type="ECO:0000256" key="1">
    <source>
        <dbReference type="ARBA" id="ARBA00004196"/>
    </source>
</evidence>
<dbReference type="Gene3D" id="2.40.30.170">
    <property type="match status" value="1"/>
</dbReference>
<proteinExistence type="predicted"/>
<dbReference type="InterPro" id="IPR050465">
    <property type="entry name" value="UPF0194_transport"/>
</dbReference>
<organism evidence="5 6">
    <name type="scientific">Parachitinimonas caeni</name>
    <dbReference type="NCBI Taxonomy" id="3031301"/>
    <lineage>
        <taxon>Bacteria</taxon>
        <taxon>Pseudomonadati</taxon>
        <taxon>Pseudomonadota</taxon>
        <taxon>Betaproteobacteria</taxon>
        <taxon>Neisseriales</taxon>
        <taxon>Chitinibacteraceae</taxon>
        <taxon>Parachitinimonas</taxon>
    </lineage>
</organism>
<accession>A0ABT7E3I1</accession>
<dbReference type="InterPro" id="IPR058792">
    <property type="entry name" value="Beta-barrel_RND_2"/>
</dbReference>
<dbReference type="PANTHER" id="PTHR32347">
    <property type="entry name" value="EFFLUX SYSTEM COMPONENT YKNX-RELATED"/>
    <property type="match status" value="1"/>
</dbReference>
<gene>
    <name evidence="5" type="ORF">PZA18_22780</name>
</gene>
<comment type="caution">
    <text evidence="5">The sequence shown here is derived from an EMBL/GenBank/DDBJ whole genome shotgun (WGS) entry which is preliminary data.</text>
</comment>
<sequence>MKLPIHKLIPVLVIASLLALTGFALLKRDHGQPPEGLIHANGRLEADRIAVASKVAGRIVALYKQEGDSVAAGELLARLDDSQIKPKVEAAAAAVAALEAQLSARRAEVDVAGREAPLSVAANEAQRTRAAAQADQASRDAERYAALQREGALDSHRAEQARLASVAARTQLDQAERQLAQSQLLSAKVAAKRTELGALESQIAAAQAQLAEARAALAETEVRAPSAGLVAVRAREAGEVVGAGGTLFELYDPARLYLRAYVPETEVGRLRIGQAARIWVDAYPGRPFEASLTTIASRAEFTPKEVQTHDERAKQVFGIKLLIKPVADARLAPGLPADAAVRYIETASWQAPR</sequence>
<dbReference type="SUPFAM" id="SSF111369">
    <property type="entry name" value="HlyD-like secretion proteins"/>
    <property type="match status" value="2"/>
</dbReference>
<keyword evidence="6" id="KW-1185">Reference proteome</keyword>
<evidence type="ECO:0000313" key="5">
    <source>
        <dbReference type="EMBL" id="MDK2126872.1"/>
    </source>
</evidence>
<dbReference type="RefSeq" id="WP_284103193.1">
    <property type="nucleotide sequence ID" value="NZ_JARRAF010000059.1"/>
</dbReference>
<name>A0ABT7E3I1_9NEIS</name>
<feature type="coiled-coil region" evidence="3">
    <location>
        <begin position="158"/>
        <end position="223"/>
    </location>
</feature>
<evidence type="ECO:0000259" key="4">
    <source>
        <dbReference type="Pfam" id="PF25954"/>
    </source>
</evidence>
<evidence type="ECO:0000313" key="6">
    <source>
        <dbReference type="Proteomes" id="UP001172778"/>
    </source>
</evidence>
<comment type="subcellular location">
    <subcellularLocation>
        <location evidence="1">Cell envelope</location>
    </subcellularLocation>
</comment>
<dbReference type="PANTHER" id="PTHR32347:SF23">
    <property type="entry name" value="BLL5650 PROTEIN"/>
    <property type="match status" value="1"/>
</dbReference>